<evidence type="ECO:0000259" key="1">
    <source>
        <dbReference type="Pfam" id="PF00149"/>
    </source>
</evidence>
<name>A0A0L1IX82_ASPN3</name>
<dbReference type="InterPro" id="IPR005025">
    <property type="entry name" value="FMN_Rdtase-like_dom"/>
</dbReference>
<dbReference type="AlphaFoldDB" id="A0A0L1IX82"/>
<dbReference type="GeneID" id="26809587"/>
<organism evidence="3 4">
    <name type="scientific">Aspergillus nomiae NRRL (strain ATCC 15546 / NRRL 13137 / CBS 260.88 / M93)</name>
    <dbReference type="NCBI Taxonomy" id="1509407"/>
    <lineage>
        <taxon>Eukaryota</taxon>
        <taxon>Fungi</taxon>
        <taxon>Dikarya</taxon>
        <taxon>Ascomycota</taxon>
        <taxon>Pezizomycotina</taxon>
        <taxon>Eurotiomycetes</taxon>
        <taxon>Eurotiomycetidae</taxon>
        <taxon>Eurotiales</taxon>
        <taxon>Aspergillaceae</taxon>
        <taxon>Aspergillus</taxon>
        <taxon>Aspergillus subgen. Circumdati</taxon>
    </lineage>
</organism>
<evidence type="ECO:0000259" key="2">
    <source>
        <dbReference type="Pfam" id="PF03358"/>
    </source>
</evidence>
<feature type="domain" description="Calcineurin-like phosphoesterase" evidence="1">
    <location>
        <begin position="18"/>
        <end position="238"/>
    </location>
</feature>
<reference evidence="3 4" key="1">
    <citation type="submission" date="2014-06" db="EMBL/GenBank/DDBJ databases">
        <title>The Genome of the Aflatoxigenic Filamentous Fungus Aspergillus nomius.</title>
        <authorList>
            <person name="Moore M.G."/>
            <person name="Shannon B.M."/>
            <person name="Brian M.M."/>
        </authorList>
    </citation>
    <scope>NUCLEOTIDE SEQUENCE [LARGE SCALE GENOMIC DNA]</scope>
    <source>
        <strain evidence="3 4">NRRL 13137</strain>
    </source>
</reference>
<accession>A0A0L1IX82</accession>
<dbReference type="GO" id="GO:0016787">
    <property type="term" value="F:hydrolase activity"/>
    <property type="evidence" value="ECO:0007669"/>
    <property type="project" value="InterPro"/>
</dbReference>
<comment type="caution">
    <text evidence="3">The sequence shown here is derived from an EMBL/GenBank/DDBJ whole genome shotgun (WGS) entry which is preliminary data.</text>
</comment>
<dbReference type="PANTHER" id="PTHR37844:SF2">
    <property type="entry name" value="SER_THR PROTEIN PHOSPHATASE SUPERFAMILY (AFU_ORTHOLOGUE AFUA_1G14840)"/>
    <property type="match status" value="1"/>
</dbReference>
<dbReference type="PANTHER" id="PTHR37844">
    <property type="entry name" value="SER/THR PROTEIN PHOSPHATASE SUPERFAMILY (AFU_ORTHOLOGUE AFUA_1G14840)"/>
    <property type="match status" value="1"/>
</dbReference>
<dbReference type="SUPFAM" id="SSF52218">
    <property type="entry name" value="Flavoproteins"/>
    <property type="match status" value="1"/>
</dbReference>
<proteinExistence type="predicted"/>
<feature type="domain" description="NADPH-dependent FMN reductase-like" evidence="2">
    <location>
        <begin position="296"/>
        <end position="445"/>
    </location>
</feature>
<evidence type="ECO:0000313" key="4">
    <source>
        <dbReference type="Proteomes" id="UP000037505"/>
    </source>
</evidence>
<dbReference type="Pfam" id="PF03358">
    <property type="entry name" value="FMN_red"/>
    <property type="match status" value="1"/>
</dbReference>
<dbReference type="Proteomes" id="UP000037505">
    <property type="component" value="Unassembled WGS sequence"/>
</dbReference>
<dbReference type="RefSeq" id="XP_015404933.1">
    <property type="nucleotide sequence ID" value="XM_015553039.1"/>
</dbReference>
<dbReference type="InterPro" id="IPR029052">
    <property type="entry name" value="Metallo-depent_PP-like"/>
</dbReference>
<dbReference type="Pfam" id="PF00149">
    <property type="entry name" value="Metallophos"/>
    <property type="match status" value="1"/>
</dbReference>
<dbReference type="InterPro" id="IPR029039">
    <property type="entry name" value="Flavoprotein-like_sf"/>
</dbReference>
<dbReference type="InterPro" id="IPR004843">
    <property type="entry name" value="Calcineurin-like_PHP"/>
</dbReference>
<gene>
    <name evidence="3" type="ORF">ANOM_007783</name>
</gene>
<dbReference type="SUPFAM" id="SSF56300">
    <property type="entry name" value="Metallo-dependent phosphatases"/>
    <property type="match status" value="1"/>
</dbReference>
<dbReference type="Gene3D" id="3.60.21.10">
    <property type="match status" value="1"/>
</dbReference>
<sequence>MLQKARSLLNRSSTSFQVLSDLHLELNSQYASYDIPVCADHLILAGDIGRLADYDAYRQFLQKQTDRFKQVFLILGNHEFYNGTFAAGLEKANQLEQEPCFNGRLIVLQQRRYDIPDSAVTILGCTLWSHVPHASRDIVREKIRDLRSIEGWSIDQHNANYESDLAWLLNEMKAVRRENGDVERQRSVLVVTHHAPLLRGTSSPRHASNPWGVAFATDVLSQIPLDGVKVWVFGHTHYSTDFKEGATRVVSNQRGYVQPWRNSGDDTLDGFNERKVIHIPLSESTPTHTLWQKMTPKIGLIICSQRTPRAGLHIGTTILDDLQSADSVRENAVTLSLIDLAEWNLPMYNEPGIPSQIHSSDQYLHPHTRRWSEEIASYAAFVFVTPQYNWGYPASIKNAIDYLYHEWKGKPAMIVSYGGHGGGKAAEQLKQVLCGVRMRPVERTVGLTFPSKDALMAAAEGRELDLSFWKGERREVVEVFGEMVKLLDGA</sequence>
<dbReference type="STRING" id="1509407.A0A0L1IX82"/>
<dbReference type="Gene3D" id="3.40.50.360">
    <property type="match status" value="1"/>
</dbReference>
<dbReference type="EMBL" id="JNOM01000233">
    <property type="protein sequence ID" value="KNG84010.1"/>
    <property type="molecule type" value="Genomic_DNA"/>
</dbReference>
<dbReference type="GO" id="GO:0016491">
    <property type="term" value="F:oxidoreductase activity"/>
    <property type="evidence" value="ECO:0007669"/>
    <property type="project" value="InterPro"/>
</dbReference>
<keyword evidence="4" id="KW-1185">Reference proteome</keyword>
<dbReference type="OrthoDB" id="550558at2759"/>
<protein>
    <recommendedName>
        <fullName evidence="5">Calcineurin-like phosphoesterase domain-containing protein</fullName>
    </recommendedName>
</protein>
<evidence type="ECO:0008006" key="5">
    <source>
        <dbReference type="Google" id="ProtNLM"/>
    </source>
</evidence>
<evidence type="ECO:0000313" key="3">
    <source>
        <dbReference type="EMBL" id="KNG84010.1"/>
    </source>
</evidence>